<comment type="caution">
    <text evidence="2">The sequence shown here is derived from an EMBL/GenBank/DDBJ whole genome shotgun (WGS) entry which is preliminary data.</text>
</comment>
<accession>A0ABW9Z7Y7</accession>
<name>A0ABW9Z7Y7_9FLAO</name>
<dbReference type="PANTHER" id="PTHR36836:SF1">
    <property type="entry name" value="COLANIC ACID BIOSYNTHESIS PROTEIN WCAK"/>
    <property type="match status" value="1"/>
</dbReference>
<evidence type="ECO:0000313" key="2">
    <source>
        <dbReference type="EMBL" id="NBL64816.1"/>
    </source>
</evidence>
<feature type="domain" description="Polysaccharide pyruvyl transferase" evidence="1">
    <location>
        <begin position="30"/>
        <end position="304"/>
    </location>
</feature>
<dbReference type="GO" id="GO:0016740">
    <property type="term" value="F:transferase activity"/>
    <property type="evidence" value="ECO:0007669"/>
    <property type="project" value="UniProtKB-KW"/>
</dbReference>
<dbReference type="Proteomes" id="UP000798602">
    <property type="component" value="Unassembled WGS sequence"/>
</dbReference>
<protein>
    <submittedName>
        <fullName evidence="2">Polysaccharide pyruvyl transferase family protein</fullName>
    </submittedName>
</protein>
<evidence type="ECO:0000259" key="1">
    <source>
        <dbReference type="Pfam" id="PF04230"/>
    </source>
</evidence>
<dbReference type="EMBL" id="JAABLM010000006">
    <property type="protein sequence ID" value="NBL64816.1"/>
    <property type="molecule type" value="Genomic_DNA"/>
</dbReference>
<evidence type="ECO:0000313" key="3">
    <source>
        <dbReference type="Proteomes" id="UP000798602"/>
    </source>
</evidence>
<dbReference type="InterPro" id="IPR007345">
    <property type="entry name" value="Polysacch_pyruvyl_Trfase"/>
</dbReference>
<gene>
    <name evidence="2" type="ORF">GV828_06335</name>
</gene>
<dbReference type="Pfam" id="PF04230">
    <property type="entry name" value="PS_pyruv_trans"/>
    <property type="match status" value="1"/>
</dbReference>
<dbReference type="PANTHER" id="PTHR36836">
    <property type="entry name" value="COLANIC ACID BIOSYNTHESIS PROTEIN WCAK"/>
    <property type="match status" value="1"/>
</dbReference>
<keyword evidence="2" id="KW-0808">Transferase</keyword>
<organism evidence="2 3">
    <name type="scientific">Flavobacterium ichthyis</name>
    <dbReference type="NCBI Taxonomy" id="2698827"/>
    <lineage>
        <taxon>Bacteria</taxon>
        <taxon>Pseudomonadati</taxon>
        <taxon>Bacteroidota</taxon>
        <taxon>Flavobacteriia</taxon>
        <taxon>Flavobacteriales</taxon>
        <taxon>Flavobacteriaceae</taxon>
        <taxon>Flavobacterium</taxon>
    </lineage>
</organism>
<proteinExistence type="predicted"/>
<dbReference type="RefSeq" id="WP_166536644.1">
    <property type="nucleotide sequence ID" value="NZ_JAABLM010000006.1"/>
</dbReference>
<keyword evidence="3" id="KW-1185">Reference proteome</keyword>
<reference evidence="3" key="1">
    <citation type="submission" date="2020-01" db="EMBL/GenBank/DDBJ databases">
        <title>Sphingomonas sp. strain CSW-10.</title>
        <authorList>
            <person name="Chen W.-M."/>
        </authorList>
    </citation>
    <scope>NUCLEOTIDE SEQUENCE [LARGE SCALE GENOMIC DNA]</scope>
    <source>
        <strain evidence="3">NST-5</strain>
    </source>
</reference>
<sequence length="368" mass="41875">MKAIFNGYYGVKNSGDDAFVEVSAWGAQKYWESTEQFFFAKDLPKTITPTTFYPPHKNHFNFAKAVKDVFLSDVFASAGGSTFHSALKKTDLRTYAKLKKKLGFSGKTGAIGISLGPFRNTEAEKNTIAYLKTLDFLALRDEYSFKLAQSYNLPYQPVKAFDLAALMPEIYQFNKSSITTKPQKIVGISICNYESYTGGNLAKEANRNQFIESLIGKLKIHKNILFRFFIFNGNDIMGDEKLTFEIINRLNITNDLNFEVIPYLPKVQDMFLKIAECDAVVSTRLHASIFACYSNTPFFLLEYHRKCTDFLNDVGQAKQYLLGDGEIAPQEIAKEIENIVFDQNIQQPLYIAETIERARLNFTQTYTL</sequence>